<evidence type="ECO:0000313" key="8">
    <source>
        <dbReference type="EnsemblPlants" id="LPERR04G07660.1"/>
    </source>
</evidence>
<dbReference type="Pfam" id="PF06200">
    <property type="entry name" value="tify"/>
    <property type="match status" value="1"/>
</dbReference>
<comment type="subcellular location">
    <subcellularLocation>
        <location evidence="6">Nucleus</location>
    </subcellularLocation>
</comment>
<dbReference type="PROSITE" id="PS51320">
    <property type="entry name" value="TIFY"/>
    <property type="match status" value="1"/>
</dbReference>
<dbReference type="PANTHER" id="PTHR33077:SF5">
    <property type="entry name" value="PROTEIN TIFY 9"/>
    <property type="match status" value="1"/>
</dbReference>
<dbReference type="GO" id="GO:0009611">
    <property type="term" value="P:response to wounding"/>
    <property type="evidence" value="ECO:0007669"/>
    <property type="project" value="UniProtKB-UniRule"/>
</dbReference>
<reference evidence="8 9" key="1">
    <citation type="submission" date="2012-08" db="EMBL/GenBank/DDBJ databases">
        <title>Oryza genome evolution.</title>
        <authorList>
            <person name="Wing R.A."/>
        </authorList>
    </citation>
    <scope>NUCLEOTIDE SEQUENCE</scope>
</reference>
<dbReference type="InterPro" id="IPR018467">
    <property type="entry name" value="CCT_CS"/>
</dbReference>
<dbReference type="GO" id="GO:0005634">
    <property type="term" value="C:nucleus"/>
    <property type="evidence" value="ECO:0007669"/>
    <property type="project" value="UniProtKB-SubCell"/>
</dbReference>
<dbReference type="Proteomes" id="UP000032180">
    <property type="component" value="Chromosome 4"/>
</dbReference>
<evidence type="ECO:0000256" key="5">
    <source>
        <dbReference type="ARBA" id="ARBA00023163"/>
    </source>
</evidence>
<name>A0A0D9W4C4_9ORYZ</name>
<evidence type="ECO:0000259" key="7">
    <source>
        <dbReference type="PROSITE" id="PS51320"/>
    </source>
</evidence>
<dbReference type="eggNOG" id="ENOG502RZEQ">
    <property type="taxonomic scope" value="Eukaryota"/>
</dbReference>
<evidence type="ECO:0000313" key="9">
    <source>
        <dbReference type="Proteomes" id="UP000032180"/>
    </source>
</evidence>
<evidence type="ECO:0000256" key="4">
    <source>
        <dbReference type="ARBA" id="ARBA00023015"/>
    </source>
</evidence>
<protein>
    <recommendedName>
        <fullName evidence="6">Protein TIFY</fullName>
    </recommendedName>
    <alternativeName>
        <fullName evidence="6">Jasmonate ZIM domain-containing protein</fullName>
    </alternativeName>
</protein>
<organism evidence="8 9">
    <name type="scientific">Leersia perrieri</name>
    <dbReference type="NCBI Taxonomy" id="77586"/>
    <lineage>
        <taxon>Eukaryota</taxon>
        <taxon>Viridiplantae</taxon>
        <taxon>Streptophyta</taxon>
        <taxon>Embryophyta</taxon>
        <taxon>Tracheophyta</taxon>
        <taxon>Spermatophyta</taxon>
        <taxon>Magnoliopsida</taxon>
        <taxon>Liliopsida</taxon>
        <taxon>Poales</taxon>
        <taxon>Poaceae</taxon>
        <taxon>BOP clade</taxon>
        <taxon>Oryzoideae</taxon>
        <taxon>Oryzeae</taxon>
        <taxon>Oryzinae</taxon>
        <taxon>Leersia</taxon>
    </lineage>
</organism>
<keyword evidence="3" id="KW-0832">Ubl conjugation</keyword>
<keyword evidence="4" id="KW-0805">Transcription regulation</keyword>
<dbReference type="AlphaFoldDB" id="A0A0D9W4C4"/>
<keyword evidence="6" id="KW-0539">Nucleus</keyword>
<evidence type="ECO:0000256" key="3">
    <source>
        <dbReference type="ARBA" id="ARBA00022843"/>
    </source>
</evidence>
<dbReference type="InterPro" id="IPR010399">
    <property type="entry name" value="Tify_dom"/>
</dbReference>
<keyword evidence="5" id="KW-0804">Transcription</keyword>
<dbReference type="GO" id="GO:2000022">
    <property type="term" value="P:regulation of jasmonic acid mediated signaling pathway"/>
    <property type="evidence" value="ECO:0007669"/>
    <property type="project" value="UniProtKB-UniRule"/>
</dbReference>
<comment type="similarity">
    <text evidence="1 6">Belongs to the TIFY/JAZ family.</text>
</comment>
<evidence type="ECO:0000256" key="2">
    <source>
        <dbReference type="ARBA" id="ARBA00022819"/>
    </source>
</evidence>
<proteinExistence type="inferred from homology"/>
<dbReference type="Pfam" id="PF09425">
    <property type="entry name" value="Jas_motif"/>
    <property type="match status" value="1"/>
</dbReference>
<dbReference type="PANTHER" id="PTHR33077">
    <property type="entry name" value="PROTEIN TIFY 4A-RELATED-RELATED"/>
    <property type="match status" value="1"/>
</dbReference>
<keyword evidence="2 6" id="KW-1184">Jasmonic acid signaling pathway</keyword>
<dbReference type="Gramene" id="LPERR04G07660.1">
    <property type="protein sequence ID" value="LPERR04G07660.1"/>
    <property type="gene ID" value="LPERR04G07660"/>
</dbReference>
<evidence type="ECO:0000256" key="1">
    <source>
        <dbReference type="ARBA" id="ARBA00008614"/>
    </source>
</evidence>
<comment type="domain">
    <text evidence="6">The jas domain is required for interaction with COI1.</text>
</comment>
<evidence type="ECO:0000256" key="6">
    <source>
        <dbReference type="RuleBase" id="RU369065"/>
    </source>
</evidence>
<comment type="function">
    <text evidence="6">Repressor of jasmonate responses.</text>
</comment>
<dbReference type="EnsemblPlants" id="LPERR04G07660.1">
    <property type="protein sequence ID" value="LPERR04G07660.1"/>
    <property type="gene ID" value="LPERR04G07660"/>
</dbReference>
<dbReference type="InterPro" id="IPR040390">
    <property type="entry name" value="TIFY/JAZ"/>
</dbReference>
<sequence length="184" mass="19194">MSSPARAPVVELDFLGLRAADADHTKSSSSCSSIGGMETSAIARIGPHLLRRVIAGGGATPPPPPEEIKAAPGGGGGAPMVLFYNGSVNVFDVSNDKAEAIMKIATEATKAKALIHGNAIVGNFAKEPLTRTKSLQRFLTKRKERLTSLSPYKVGGPGGVDATTTTTASIKSFRRTRSEMETDV</sequence>
<keyword evidence="9" id="KW-1185">Reference proteome</keyword>
<dbReference type="STRING" id="77586.A0A0D9W4C4"/>
<reference evidence="9" key="2">
    <citation type="submission" date="2013-12" db="EMBL/GenBank/DDBJ databases">
        <authorList>
            <person name="Yu Y."/>
            <person name="Lee S."/>
            <person name="de Baynast K."/>
            <person name="Wissotski M."/>
            <person name="Liu L."/>
            <person name="Talag J."/>
            <person name="Goicoechea J."/>
            <person name="Angelova A."/>
            <person name="Jetty R."/>
            <person name="Kudrna D."/>
            <person name="Golser W."/>
            <person name="Rivera L."/>
            <person name="Zhang J."/>
            <person name="Wing R."/>
        </authorList>
    </citation>
    <scope>NUCLEOTIDE SEQUENCE</scope>
</reference>
<accession>A0A0D9W4C4</accession>
<reference evidence="8" key="3">
    <citation type="submission" date="2015-04" db="UniProtKB">
        <authorList>
            <consortium name="EnsemblPlants"/>
        </authorList>
    </citation>
    <scope>IDENTIFICATION</scope>
</reference>
<dbReference type="SMART" id="SM00979">
    <property type="entry name" value="TIFY"/>
    <property type="match status" value="1"/>
</dbReference>
<dbReference type="GO" id="GO:0031347">
    <property type="term" value="P:regulation of defense response"/>
    <property type="evidence" value="ECO:0007669"/>
    <property type="project" value="UniProtKB-UniRule"/>
</dbReference>
<feature type="domain" description="Tify" evidence="7">
    <location>
        <begin position="73"/>
        <end position="107"/>
    </location>
</feature>